<protein>
    <submittedName>
        <fullName evidence="1">Uncharacterized protein</fullName>
    </submittedName>
</protein>
<comment type="caution">
    <text evidence="1">The sequence shown here is derived from an EMBL/GenBank/DDBJ whole genome shotgun (WGS) entry which is preliminary data.</text>
</comment>
<sequence length="191" mass="19728">MATKDFRDSVEPAIRPFLSGDEPLLAASPLVADPGATEELDLADELKNLLDPTLYVGLGAHPGNALQHATWGRGVVGGLDSIAGQLFTAVTKAVSPTIGVAPSGIYLFDMDTKPRGEGFFAKWFGEVDRVANLLHRVPRESLMGAVATPKGVLLQGRLLAGFSDGSGCALLCAPPSLAPAVVAAIGAPKKS</sequence>
<evidence type="ECO:0000313" key="2">
    <source>
        <dbReference type="Proteomes" id="UP000612899"/>
    </source>
</evidence>
<proteinExistence type="predicted"/>
<evidence type="ECO:0000313" key="1">
    <source>
        <dbReference type="EMBL" id="GIH08699.1"/>
    </source>
</evidence>
<keyword evidence="2" id="KW-1185">Reference proteome</keyword>
<name>A0A8J3QDE2_9ACTN</name>
<gene>
    <name evidence="1" type="ORF">Rhe02_67660</name>
</gene>
<dbReference type="AlphaFoldDB" id="A0A8J3QDE2"/>
<dbReference type="EMBL" id="BONY01000054">
    <property type="protein sequence ID" value="GIH08699.1"/>
    <property type="molecule type" value="Genomic_DNA"/>
</dbReference>
<accession>A0A8J3QDE2</accession>
<organism evidence="1 2">
    <name type="scientific">Rhizocola hellebori</name>
    <dbReference type="NCBI Taxonomy" id="1392758"/>
    <lineage>
        <taxon>Bacteria</taxon>
        <taxon>Bacillati</taxon>
        <taxon>Actinomycetota</taxon>
        <taxon>Actinomycetes</taxon>
        <taxon>Micromonosporales</taxon>
        <taxon>Micromonosporaceae</taxon>
        <taxon>Rhizocola</taxon>
    </lineage>
</organism>
<dbReference type="Proteomes" id="UP000612899">
    <property type="component" value="Unassembled WGS sequence"/>
</dbReference>
<reference evidence="1" key="1">
    <citation type="submission" date="2021-01" db="EMBL/GenBank/DDBJ databases">
        <title>Whole genome shotgun sequence of Rhizocola hellebori NBRC 109834.</title>
        <authorList>
            <person name="Komaki H."/>
            <person name="Tamura T."/>
        </authorList>
    </citation>
    <scope>NUCLEOTIDE SEQUENCE</scope>
    <source>
        <strain evidence="1">NBRC 109834</strain>
    </source>
</reference>
<dbReference type="RefSeq" id="WP_203912451.1">
    <property type="nucleotide sequence ID" value="NZ_BONY01000054.1"/>
</dbReference>